<dbReference type="EMBL" id="RIBY02002500">
    <property type="protein sequence ID" value="KAH9810904.1"/>
    <property type="molecule type" value="Genomic_DNA"/>
</dbReference>
<accession>A0A9W7VY05</accession>
<keyword evidence="2" id="KW-1185">Reference proteome</keyword>
<keyword evidence="1" id="KW-0436">Ligase</keyword>
<dbReference type="GO" id="GO:0016874">
    <property type="term" value="F:ligase activity"/>
    <property type="evidence" value="ECO:0007669"/>
    <property type="project" value="UniProtKB-KW"/>
</dbReference>
<reference evidence="1 2" key="1">
    <citation type="journal article" date="2018" name="IMA Fungus">
        <title>IMA Genome-F 10: Nine draft genome sequences of Claviceps purpurea s.lat., including C. arundinis, C. humidiphila, and C. cf. spartinae, pseudomolecules for the pitch canker pathogen Fusarium circinatum, draft genome of Davidsoniella eucalypti, Grosmannia galeiformis, Quambalaria eucalypti, and Teratosphaeria destructans.</title>
        <authorList>
            <person name="Wingfield B.D."/>
            <person name="Liu M."/>
            <person name="Nguyen H.D."/>
            <person name="Lane F.A."/>
            <person name="Morgan S.W."/>
            <person name="De Vos L."/>
            <person name="Wilken P.M."/>
            <person name="Duong T.A."/>
            <person name="Aylward J."/>
            <person name="Coetzee M.P."/>
            <person name="Dadej K."/>
            <person name="De Beer Z.W."/>
            <person name="Findlay W."/>
            <person name="Havenga M."/>
            <person name="Kolarik M."/>
            <person name="Menzies J.G."/>
            <person name="Naidoo K."/>
            <person name="Pochopski O."/>
            <person name="Shoukouhi P."/>
            <person name="Santana Q.C."/>
            <person name="Seifert K.A."/>
            <person name="Soal N."/>
            <person name="Steenkamp E.T."/>
            <person name="Tatham C.T."/>
            <person name="van der Nest M.A."/>
            <person name="Wingfield M.J."/>
        </authorList>
    </citation>
    <scope>NUCLEOTIDE SEQUENCE [LARGE SCALE GENOMIC DNA]</scope>
    <source>
        <strain evidence="1">CMW44962</strain>
    </source>
</reference>
<dbReference type="AlphaFoldDB" id="A0A9W7VY05"/>
<reference evidence="1 2" key="2">
    <citation type="journal article" date="2021" name="Curr. Genet.">
        <title>Genetic response to nitrogen starvation in the aggressive Eucalyptus foliar pathogen Teratosphaeria destructans.</title>
        <authorList>
            <person name="Havenga M."/>
            <person name="Wingfield B.D."/>
            <person name="Wingfield M.J."/>
            <person name="Dreyer L.L."/>
            <person name="Roets F."/>
            <person name="Aylward J."/>
        </authorList>
    </citation>
    <scope>NUCLEOTIDE SEQUENCE [LARGE SCALE GENOMIC DNA]</scope>
    <source>
        <strain evidence="1">CMW44962</strain>
    </source>
</reference>
<protein>
    <submittedName>
        <fullName evidence="1">2'-5' RNA ligase superfamily</fullName>
    </submittedName>
</protein>
<proteinExistence type="predicted"/>
<evidence type="ECO:0000313" key="2">
    <source>
        <dbReference type="Proteomes" id="UP001138500"/>
    </source>
</evidence>
<sequence>MKLGFAIGVSKARGGSQAQEVHRMLQRPWLEEGFLSDQDAGGCRVHYTIMNKVDDQGEVERAMEEVRGSFRGDRGTAVGFGLWRYDRGWWRFEQEYLFGGAWPEFEDFHDRVPAGV</sequence>
<dbReference type="Proteomes" id="UP001138500">
    <property type="component" value="Unassembled WGS sequence"/>
</dbReference>
<dbReference type="OrthoDB" id="5364416at2759"/>
<organism evidence="1 2">
    <name type="scientific">Teratosphaeria destructans</name>
    <dbReference type="NCBI Taxonomy" id="418781"/>
    <lineage>
        <taxon>Eukaryota</taxon>
        <taxon>Fungi</taxon>
        <taxon>Dikarya</taxon>
        <taxon>Ascomycota</taxon>
        <taxon>Pezizomycotina</taxon>
        <taxon>Dothideomycetes</taxon>
        <taxon>Dothideomycetidae</taxon>
        <taxon>Mycosphaerellales</taxon>
        <taxon>Teratosphaeriaceae</taxon>
        <taxon>Teratosphaeria</taxon>
    </lineage>
</organism>
<evidence type="ECO:0000313" key="1">
    <source>
        <dbReference type="EMBL" id="KAH9810904.1"/>
    </source>
</evidence>
<gene>
    <name evidence="1" type="ORF">Tdes44962_MAKER05931</name>
</gene>
<comment type="caution">
    <text evidence="1">The sequence shown here is derived from an EMBL/GenBank/DDBJ whole genome shotgun (WGS) entry which is preliminary data.</text>
</comment>
<name>A0A9W7VY05_9PEZI</name>